<gene>
    <name evidence="3" type="ORF">TWF730_006970</name>
</gene>
<evidence type="ECO:0000313" key="3">
    <source>
        <dbReference type="EMBL" id="KAK6360854.1"/>
    </source>
</evidence>
<feature type="transmembrane region" description="Helical" evidence="2">
    <location>
        <begin position="7"/>
        <end position="26"/>
    </location>
</feature>
<feature type="compositionally biased region" description="Low complexity" evidence="1">
    <location>
        <begin position="37"/>
        <end position="58"/>
    </location>
</feature>
<proteinExistence type="predicted"/>
<evidence type="ECO:0000256" key="1">
    <source>
        <dbReference type="SAM" id="MobiDB-lite"/>
    </source>
</evidence>
<protein>
    <submittedName>
        <fullName evidence="3">Uncharacterized protein</fullName>
    </submittedName>
</protein>
<evidence type="ECO:0000313" key="4">
    <source>
        <dbReference type="Proteomes" id="UP001373714"/>
    </source>
</evidence>
<comment type="caution">
    <text evidence="3">The sequence shown here is derived from an EMBL/GenBank/DDBJ whole genome shotgun (WGS) entry which is preliminary data.</text>
</comment>
<keyword evidence="4" id="KW-1185">Reference proteome</keyword>
<feature type="region of interest" description="Disordered" evidence="1">
    <location>
        <begin position="37"/>
        <end position="66"/>
    </location>
</feature>
<sequence length="409" mass="46439">MLDLASLLCIIYWIPPLVLLLLYLYYITSSLPSSSTSSYSSSPPPLSSTHHPSLNHNNNNREKRERGEKMIVDIAPLLTDPRVNLTHPSQLLTVLDTLRRPIFILFCPSSSDTSHPDPRANWGGNRLNVYDQVNREFAKGPTPRYLAVVEVGGKEQWKSPLHPLKHAYKLTTCPTLLRLQLHTSKPTASAPAHETTILTSQFTSFTLNNKKNIHALRFFKKCDISHLPSSHDRHEMSVYEYNMLTPGGWDGWRVRHDIASFMHNKAVKQVVAEEKWKAGWVRQFSSSASYTTTTAAAATKRIEEGKKPRYEVPKGGLDGSVLESDGGGRRLLRVETVFSEDIEEGEEAVVGRVEEMESLDDNFKRKDRREEIEESVLEEGVERVDFATRIEMLESVVDPAEVAYLKWRR</sequence>
<evidence type="ECO:0000256" key="2">
    <source>
        <dbReference type="SAM" id="Phobius"/>
    </source>
</evidence>
<accession>A0AAV9VIF0</accession>
<keyword evidence="2" id="KW-0812">Transmembrane</keyword>
<keyword evidence="2" id="KW-1133">Transmembrane helix</keyword>
<dbReference type="Gene3D" id="3.40.30.10">
    <property type="entry name" value="Glutaredoxin"/>
    <property type="match status" value="1"/>
</dbReference>
<reference evidence="3 4" key="1">
    <citation type="submission" date="2019-10" db="EMBL/GenBank/DDBJ databases">
        <authorList>
            <person name="Palmer J.M."/>
        </authorList>
    </citation>
    <scope>NUCLEOTIDE SEQUENCE [LARGE SCALE GENOMIC DNA]</scope>
    <source>
        <strain evidence="3 4">TWF730</strain>
    </source>
</reference>
<keyword evidence="2" id="KW-0472">Membrane</keyword>
<name>A0AAV9VIF0_9PEZI</name>
<dbReference type="AlphaFoldDB" id="A0AAV9VIF0"/>
<dbReference type="Proteomes" id="UP001373714">
    <property type="component" value="Unassembled WGS sequence"/>
</dbReference>
<organism evidence="3 4">
    <name type="scientific">Orbilia blumenaviensis</name>
    <dbReference type="NCBI Taxonomy" id="1796055"/>
    <lineage>
        <taxon>Eukaryota</taxon>
        <taxon>Fungi</taxon>
        <taxon>Dikarya</taxon>
        <taxon>Ascomycota</taxon>
        <taxon>Pezizomycotina</taxon>
        <taxon>Orbiliomycetes</taxon>
        <taxon>Orbiliales</taxon>
        <taxon>Orbiliaceae</taxon>
        <taxon>Orbilia</taxon>
    </lineage>
</organism>
<dbReference type="EMBL" id="JAVHNS010000003">
    <property type="protein sequence ID" value="KAK6360854.1"/>
    <property type="molecule type" value="Genomic_DNA"/>
</dbReference>